<dbReference type="SUPFAM" id="SSF48403">
    <property type="entry name" value="Ankyrin repeat"/>
    <property type="match status" value="1"/>
</dbReference>
<proteinExistence type="inferred from homology"/>
<reference evidence="8" key="1">
    <citation type="submission" date="2021-02" db="EMBL/GenBank/DDBJ databases">
        <authorList>
            <person name="Nowell W R."/>
        </authorList>
    </citation>
    <scope>NUCLEOTIDE SEQUENCE</scope>
</reference>
<evidence type="ECO:0000256" key="7">
    <source>
        <dbReference type="RuleBase" id="RU361228"/>
    </source>
</evidence>
<comment type="catalytic activity">
    <reaction evidence="5 7">
        <text>L-arginyl-[protein] + NAD(+) = N(omega)-(ADP-D-ribosyl)-L-arginyl-[protein] + nicotinamide + H(+)</text>
        <dbReference type="Rhea" id="RHEA:19149"/>
        <dbReference type="Rhea" id="RHEA-COMP:10532"/>
        <dbReference type="Rhea" id="RHEA-COMP:15087"/>
        <dbReference type="ChEBI" id="CHEBI:15378"/>
        <dbReference type="ChEBI" id="CHEBI:17154"/>
        <dbReference type="ChEBI" id="CHEBI:29965"/>
        <dbReference type="ChEBI" id="CHEBI:57540"/>
        <dbReference type="ChEBI" id="CHEBI:142554"/>
        <dbReference type="EC" id="2.4.2.31"/>
    </reaction>
</comment>
<evidence type="ECO:0000313" key="9">
    <source>
        <dbReference type="EMBL" id="CAF3871045.1"/>
    </source>
</evidence>
<dbReference type="InterPro" id="IPR036770">
    <property type="entry name" value="Ankyrin_rpt-contain_sf"/>
</dbReference>
<dbReference type="EC" id="2.4.2.31" evidence="7"/>
<dbReference type="Pfam" id="PF12796">
    <property type="entry name" value="Ank_2"/>
    <property type="match status" value="1"/>
</dbReference>
<keyword evidence="10" id="KW-1185">Reference proteome</keyword>
<evidence type="ECO:0000256" key="3">
    <source>
        <dbReference type="ARBA" id="ARBA00022679"/>
    </source>
</evidence>
<keyword evidence="6" id="KW-0040">ANK repeat</keyword>
<keyword evidence="7" id="KW-0521">NADP</keyword>
<dbReference type="SMART" id="SM00248">
    <property type="entry name" value="ANK"/>
    <property type="match status" value="2"/>
</dbReference>
<dbReference type="InterPro" id="IPR002110">
    <property type="entry name" value="Ankyrin_rpt"/>
</dbReference>
<comment type="similarity">
    <text evidence="1 7">Belongs to the Arg-specific ADP-ribosyltransferase family.</text>
</comment>
<dbReference type="InterPro" id="IPR000768">
    <property type="entry name" value="ART"/>
</dbReference>
<comment type="caution">
    <text evidence="8">The sequence shown here is derived from an EMBL/GenBank/DDBJ whole genome shotgun (WGS) entry which is preliminary data.</text>
</comment>
<dbReference type="GO" id="GO:0016779">
    <property type="term" value="F:nucleotidyltransferase activity"/>
    <property type="evidence" value="ECO:0007669"/>
    <property type="project" value="UniProtKB-KW"/>
</dbReference>
<dbReference type="Gene3D" id="3.90.176.10">
    <property type="entry name" value="Toxin ADP-ribosyltransferase, Chain A, domain 1"/>
    <property type="match status" value="1"/>
</dbReference>
<accession>A0A814PDF0</accession>
<dbReference type="Proteomes" id="UP000681722">
    <property type="component" value="Unassembled WGS sequence"/>
</dbReference>
<sequence>MISDVISSAAEISVENTSVFYNACRDNDIKLVKELLPNMTIAQINHVEPNGNTALHIATQNEHKEIIELLLNVGISRSIQNQNEQTAYSIAPNTDIKHLFERFTQELPSDETNSEFDGENRFVSKIRWIDANPHADFEATKQRNLLIKYGTNPKFHFLVNFARQYYIDEELKDIQGIDQIRYFFDKAEEEQNPVYLLKAYTAETGFYTALNRHLAAAQLEGTGPIDSNRGRAYILGIITHHPYFARFNFTGESYRGMKLDEYDLQQYVIGSRIMTKTFLSTSKDREMAEVFAFGIYANENRTGKYGVVCTYHLRNPGTGLDIESISEYPGEKEVLIIPYAAFKVMNVKKEKRGDDGIAVKIELKECEPW</sequence>
<keyword evidence="2 7" id="KW-0328">Glycosyltransferase</keyword>
<keyword evidence="4" id="KW-0548">Nucleotidyltransferase</keyword>
<dbReference type="EMBL" id="CAJOBC010005650">
    <property type="protein sequence ID" value="CAF3871045.1"/>
    <property type="molecule type" value="Genomic_DNA"/>
</dbReference>
<feature type="repeat" description="ANK" evidence="6">
    <location>
        <begin position="50"/>
        <end position="82"/>
    </location>
</feature>
<keyword evidence="3 7" id="KW-0808">Transferase</keyword>
<dbReference type="PROSITE" id="PS51996">
    <property type="entry name" value="TR_MART"/>
    <property type="match status" value="1"/>
</dbReference>
<evidence type="ECO:0000313" key="10">
    <source>
        <dbReference type="Proteomes" id="UP000663829"/>
    </source>
</evidence>
<evidence type="ECO:0000256" key="4">
    <source>
        <dbReference type="ARBA" id="ARBA00022695"/>
    </source>
</evidence>
<evidence type="ECO:0000256" key="5">
    <source>
        <dbReference type="ARBA" id="ARBA00047597"/>
    </source>
</evidence>
<dbReference type="Pfam" id="PF01129">
    <property type="entry name" value="ART"/>
    <property type="match status" value="1"/>
</dbReference>
<dbReference type="OrthoDB" id="341259at2759"/>
<evidence type="ECO:0000256" key="1">
    <source>
        <dbReference type="ARBA" id="ARBA00009558"/>
    </source>
</evidence>
<gene>
    <name evidence="8" type="ORF">GPM918_LOCUS19010</name>
    <name evidence="9" type="ORF">SRO942_LOCUS19007</name>
</gene>
<dbReference type="GO" id="GO:0106274">
    <property type="term" value="F:NAD+-protein-arginine ADP-ribosyltransferase activity"/>
    <property type="evidence" value="ECO:0007669"/>
    <property type="project" value="UniProtKB-EC"/>
</dbReference>
<evidence type="ECO:0000313" key="8">
    <source>
        <dbReference type="EMBL" id="CAF1106387.1"/>
    </source>
</evidence>
<dbReference type="PROSITE" id="PS50297">
    <property type="entry name" value="ANK_REP_REGION"/>
    <property type="match status" value="1"/>
</dbReference>
<evidence type="ECO:0000256" key="2">
    <source>
        <dbReference type="ARBA" id="ARBA00022676"/>
    </source>
</evidence>
<protein>
    <recommendedName>
        <fullName evidence="7">NAD(P)(+)--arginine ADP-ribosyltransferase</fullName>
        <ecNumber evidence="7">2.4.2.31</ecNumber>
    </recommendedName>
    <alternativeName>
        <fullName evidence="7">Mono(ADP-ribosyl)transferase</fullName>
    </alternativeName>
</protein>
<dbReference type="SUPFAM" id="SSF56399">
    <property type="entry name" value="ADP-ribosylation"/>
    <property type="match status" value="1"/>
</dbReference>
<keyword evidence="7" id="KW-0520">NAD</keyword>
<dbReference type="Proteomes" id="UP000663829">
    <property type="component" value="Unassembled WGS sequence"/>
</dbReference>
<organism evidence="8 10">
    <name type="scientific">Didymodactylos carnosus</name>
    <dbReference type="NCBI Taxonomy" id="1234261"/>
    <lineage>
        <taxon>Eukaryota</taxon>
        <taxon>Metazoa</taxon>
        <taxon>Spiralia</taxon>
        <taxon>Gnathifera</taxon>
        <taxon>Rotifera</taxon>
        <taxon>Eurotatoria</taxon>
        <taxon>Bdelloidea</taxon>
        <taxon>Philodinida</taxon>
        <taxon>Philodinidae</taxon>
        <taxon>Didymodactylos</taxon>
    </lineage>
</organism>
<dbReference type="EMBL" id="CAJNOQ010005650">
    <property type="protein sequence ID" value="CAF1106387.1"/>
    <property type="molecule type" value="Genomic_DNA"/>
</dbReference>
<dbReference type="AlphaFoldDB" id="A0A814PDF0"/>
<dbReference type="Gene3D" id="1.25.40.20">
    <property type="entry name" value="Ankyrin repeat-containing domain"/>
    <property type="match status" value="1"/>
</dbReference>
<dbReference type="PROSITE" id="PS50088">
    <property type="entry name" value="ANK_REPEAT"/>
    <property type="match status" value="1"/>
</dbReference>
<evidence type="ECO:0000256" key="6">
    <source>
        <dbReference type="PROSITE-ProRule" id="PRU00023"/>
    </source>
</evidence>
<name>A0A814PDF0_9BILA</name>